<comment type="similarity">
    <text evidence="7">Belongs to the binding-protein-dependent transport system permease family.</text>
</comment>
<keyword evidence="6 7" id="KW-0472">Membrane</keyword>
<sequence>MAATPARPLDGPPRLRTSPTAQVLRQTRPAAVLVGLLAAAIAVWECYKALGQAAGGRIPGTSVPLPVATDDLAMPHVADILGSLFEPVRTGVGMTLGSYLVQQAMVTLQESLAGLLIGALAGVALAMIFLQAGLLRRGFMPWVVASQTVPLVAIAPMIVIWSGKAGLPGSVAVAAIAAYLAFFPVTINTLRGLQSPAPAQVEFMRSIAAPPAATLWYLRLPAALPHLFSGLRLAATASVIGAIVGEVSAGTGNGIGRGILNFTYYYSTGPEKLFAAVLVASLAGIVFVQAIGLLESFTLRNRQR</sequence>
<dbReference type="EMBL" id="BAAARW010000024">
    <property type="protein sequence ID" value="GAA2439283.1"/>
    <property type="molecule type" value="Genomic_DNA"/>
</dbReference>
<keyword evidence="10" id="KW-1185">Reference proteome</keyword>
<feature type="transmembrane region" description="Helical" evidence="7">
    <location>
        <begin position="167"/>
        <end position="187"/>
    </location>
</feature>
<organism evidence="9 10">
    <name type="scientific">Actinomadura vinacea</name>
    <dbReference type="NCBI Taxonomy" id="115336"/>
    <lineage>
        <taxon>Bacteria</taxon>
        <taxon>Bacillati</taxon>
        <taxon>Actinomycetota</taxon>
        <taxon>Actinomycetes</taxon>
        <taxon>Streptosporangiales</taxon>
        <taxon>Thermomonosporaceae</taxon>
        <taxon>Actinomadura</taxon>
    </lineage>
</organism>
<evidence type="ECO:0000256" key="7">
    <source>
        <dbReference type="RuleBase" id="RU363032"/>
    </source>
</evidence>
<feature type="transmembrane region" description="Helical" evidence="7">
    <location>
        <begin position="112"/>
        <end position="133"/>
    </location>
</feature>
<evidence type="ECO:0000259" key="8">
    <source>
        <dbReference type="PROSITE" id="PS50928"/>
    </source>
</evidence>
<evidence type="ECO:0000256" key="1">
    <source>
        <dbReference type="ARBA" id="ARBA00004651"/>
    </source>
</evidence>
<evidence type="ECO:0000256" key="3">
    <source>
        <dbReference type="ARBA" id="ARBA00022475"/>
    </source>
</evidence>
<reference evidence="10" key="1">
    <citation type="journal article" date="2019" name="Int. J. Syst. Evol. Microbiol.">
        <title>The Global Catalogue of Microorganisms (GCM) 10K type strain sequencing project: providing services to taxonomists for standard genome sequencing and annotation.</title>
        <authorList>
            <consortium name="The Broad Institute Genomics Platform"/>
            <consortium name="The Broad Institute Genome Sequencing Center for Infectious Disease"/>
            <person name="Wu L."/>
            <person name="Ma J."/>
        </authorList>
    </citation>
    <scope>NUCLEOTIDE SEQUENCE [LARGE SCALE GENOMIC DNA]</scope>
    <source>
        <strain evidence="10">JCM 3325</strain>
    </source>
</reference>
<accession>A0ABP5X190</accession>
<dbReference type="Proteomes" id="UP001501231">
    <property type="component" value="Unassembled WGS sequence"/>
</dbReference>
<protein>
    <recommendedName>
        <fullName evidence="8">ABC transmembrane type-1 domain-containing protein</fullName>
    </recommendedName>
</protein>
<evidence type="ECO:0000313" key="9">
    <source>
        <dbReference type="EMBL" id="GAA2439283.1"/>
    </source>
</evidence>
<dbReference type="CDD" id="cd06261">
    <property type="entry name" value="TM_PBP2"/>
    <property type="match status" value="1"/>
</dbReference>
<comment type="caution">
    <text evidence="9">The sequence shown here is derived from an EMBL/GenBank/DDBJ whole genome shotgun (WGS) entry which is preliminary data.</text>
</comment>
<dbReference type="PANTHER" id="PTHR30151">
    <property type="entry name" value="ALKANE SULFONATE ABC TRANSPORTER-RELATED, MEMBRANE SUBUNIT"/>
    <property type="match status" value="1"/>
</dbReference>
<keyword evidence="3" id="KW-1003">Cell membrane</keyword>
<dbReference type="Gene3D" id="1.10.3720.10">
    <property type="entry name" value="MetI-like"/>
    <property type="match status" value="1"/>
</dbReference>
<dbReference type="RefSeq" id="WP_344593920.1">
    <property type="nucleotide sequence ID" value="NZ_BAAARW010000024.1"/>
</dbReference>
<evidence type="ECO:0000313" key="10">
    <source>
        <dbReference type="Proteomes" id="UP001501231"/>
    </source>
</evidence>
<dbReference type="InterPro" id="IPR000515">
    <property type="entry name" value="MetI-like"/>
</dbReference>
<evidence type="ECO:0000256" key="4">
    <source>
        <dbReference type="ARBA" id="ARBA00022692"/>
    </source>
</evidence>
<dbReference type="Pfam" id="PF00528">
    <property type="entry name" value="BPD_transp_1"/>
    <property type="match status" value="1"/>
</dbReference>
<dbReference type="PROSITE" id="PS50928">
    <property type="entry name" value="ABC_TM1"/>
    <property type="match status" value="1"/>
</dbReference>
<feature type="domain" description="ABC transmembrane type-1" evidence="8">
    <location>
        <begin position="104"/>
        <end position="295"/>
    </location>
</feature>
<feature type="transmembrane region" description="Helical" evidence="7">
    <location>
        <begin position="273"/>
        <end position="294"/>
    </location>
</feature>
<evidence type="ECO:0000256" key="5">
    <source>
        <dbReference type="ARBA" id="ARBA00022989"/>
    </source>
</evidence>
<evidence type="ECO:0000256" key="2">
    <source>
        <dbReference type="ARBA" id="ARBA00022448"/>
    </source>
</evidence>
<name>A0ABP5X190_9ACTN</name>
<gene>
    <name evidence="9" type="ORF">GCM10010191_63270</name>
</gene>
<feature type="transmembrane region" description="Helical" evidence="7">
    <location>
        <begin position="139"/>
        <end position="160"/>
    </location>
</feature>
<proteinExistence type="inferred from homology"/>
<keyword evidence="5 7" id="KW-1133">Transmembrane helix</keyword>
<comment type="subcellular location">
    <subcellularLocation>
        <location evidence="1 7">Cell membrane</location>
        <topology evidence="1 7">Multi-pass membrane protein</topology>
    </subcellularLocation>
</comment>
<keyword evidence="4 7" id="KW-0812">Transmembrane</keyword>
<keyword evidence="2 7" id="KW-0813">Transport</keyword>
<dbReference type="PANTHER" id="PTHR30151:SF41">
    <property type="entry name" value="ABC TRANSPORTER PERMEASE PROTEIN"/>
    <property type="match status" value="1"/>
</dbReference>
<dbReference type="InterPro" id="IPR035906">
    <property type="entry name" value="MetI-like_sf"/>
</dbReference>
<evidence type="ECO:0000256" key="6">
    <source>
        <dbReference type="ARBA" id="ARBA00023136"/>
    </source>
</evidence>
<dbReference type="SUPFAM" id="SSF161098">
    <property type="entry name" value="MetI-like"/>
    <property type="match status" value="1"/>
</dbReference>